<reference evidence="2 3" key="1">
    <citation type="submission" date="2021-09" db="EMBL/GenBank/DDBJ databases">
        <title>Genomic insights and catalytic innovation underlie evolution of tropane alkaloids biosynthesis.</title>
        <authorList>
            <person name="Wang Y.-J."/>
            <person name="Tian T."/>
            <person name="Huang J.-P."/>
            <person name="Huang S.-X."/>
        </authorList>
    </citation>
    <scope>NUCLEOTIDE SEQUENCE [LARGE SCALE GENOMIC DNA]</scope>
    <source>
        <strain evidence="2">KIB-2018</strain>
        <tissue evidence="2">Leaf</tissue>
    </source>
</reference>
<feature type="compositionally biased region" description="Polar residues" evidence="1">
    <location>
        <begin position="63"/>
        <end position="74"/>
    </location>
</feature>
<organism evidence="2 3">
    <name type="scientific">Erythroxylum novogranatense</name>
    <dbReference type="NCBI Taxonomy" id="1862640"/>
    <lineage>
        <taxon>Eukaryota</taxon>
        <taxon>Viridiplantae</taxon>
        <taxon>Streptophyta</taxon>
        <taxon>Embryophyta</taxon>
        <taxon>Tracheophyta</taxon>
        <taxon>Spermatophyta</taxon>
        <taxon>Magnoliopsida</taxon>
        <taxon>eudicotyledons</taxon>
        <taxon>Gunneridae</taxon>
        <taxon>Pentapetalae</taxon>
        <taxon>rosids</taxon>
        <taxon>fabids</taxon>
        <taxon>Malpighiales</taxon>
        <taxon>Erythroxylaceae</taxon>
        <taxon>Erythroxylum</taxon>
    </lineage>
</organism>
<dbReference type="PANTHER" id="PTHR35510:SF1">
    <property type="entry name" value="DBH-LIKE MONOOXYGENASE"/>
    <property type="match status" value="1"/>
</dbReference>
<sequence length="226" mass="26252">MSRGEEEYLTMKMKRMLKMKRKDVEDVSEDFSDFSLSSPARKIRRLDVELPPIMEEDREAENRSINNDNSSSMTIEEEEENDDEENLERAIVVFRPVNTYFVHQSSPSNFSVTLDSDVISNFKDQFLRSGSSSEVRLEEEEEGDERKKSLAVVPWRNPAPILVNARPETDAPEEAMEAEEMEIEDKNCSSIEQSREFNPIPHWQQQHCMMPQLPPNTSSTPVTWFQ</sequence>
<feature type="region of interest" description="Disordered" evidence="1">
    <location>
        <begin position="52"/>
        <end position="85"/>
    </location>
</feature>
<feature type="compositionally biased region" description="Acidic residues" evidence="1">
    <location>
        <begin position="75"/>
        <end position="85"/>
    </location>
</feature>
<evidence type="ECO:0000256" key="1">
    <source>
        <dbReference type="SAM" id="MobiDB-lite"/>
    </source>
</evidence>
<evidence type="ECO:0000313" key="2">
    <source>
        <dbReference type="EMBL" id="KAJ8751520.1"/>
    </source>
</evidence>
<dbReference type="EMBL" id="JAIWQS010000011">
    <property type="protein sequence ID" value="KAJ8751520.1"/>
    <property type="molecule type" value="Genomic_DNA"/>
</dbReference>
<gene>
    <name evidence="2" type="ORF">K2173_016750</name>
</gene>
<dbReference type="PANTHER" id="PTHR35510">
    <property type="entry name" value="DBH-LIKE MONOOXYGENASE"/>
    <property type="match status" value="1"/>
</dbReference>
<name>A0AAV8SHL0_9ROSI</name>
<dbReference type="AlphaFoldDB" id="A0AAV8SHL0"/>
<dbReference type="Proteomes" id="UP001159364">
    <property type="component" value="Linkage Group LG11"/>
</dbReference>
<accession>A0AAV8SHL0</accession>
<protein>
    <submittedName>
        <fullName evidence="2">Uncharacterized protein</fullName>
    </submittedName>
</protein>
<proteinExistence type="predicted"/>
<evidence type="ECO:0000313" key="3">
    <source>
        <dbReference type="Proteomes" id="UP001159364"/>
    </source>
</evidence>
<keyword evidence="3" id="KW-1185">Reference proteome</keyword>
<comment type="caution">
    <text evidence="2">The sequence shown here is derived from an EMBL/GenBank/DDBJ whole genome shotgun (WGS) entry which is preliminary data.</text>
</comment>